<proteinExistence type="predicted"/>
<dbReference type="SMART" id="SM00028">
    <property type="entry name" value="TPR"/>
    <property type="match status" value="2"/>
</dbReference>
<dbReference type="InterPro" id="IPR033406">
    <property type="entry name" value="DUF5113"/>
</dbReference>
<comment type="caution">
    <text evidence="10">The sequence shown here is derived from an EMBL/GenBank/DDBJ whole genome shotgun (WGS) entry which is preliminary data.</text>
</comment>
<dbReference type="InterPro" id="IPR036890">
    <property type="entry name" value="HATPase_C_sf"/>
</dbReference>
<dbReference type="PANTHER" id="PTHR43711">
    <property type="entry name" value="TWO-COMPONENT HISTIDINE KINASE"/>
    <property type="match status" value="1"/>
</dbReference>
<dbReference type="InterPro" id="IPR004358">
    <property type="entry name" value="Sig_transdc_His_kin-like_C"/>
</dbReference>
<organism evidence="10 11">
    <name type="scientific">Prevotella bivia DNF00320</name>
    <dbReference type="NCBI Taxonomy" id="1401068"/>
    <lineage>
        <taxon>Bacteria</taxon>
        <taxon>Pseudomonadati</taxon>
        <taxon>Bacteroidota</taxon>
        <taxon>Bacteroidia</taxon>
        <taxon>Bacteroidales</taxon>
        <taxon>Prevotellaceae</taxon>
        <taxon>Prevotella</taxon>
    </lineage>
</organism>
<dbReference type="CDD" id="cd00075">
    <property type="entry name" value="HATPase"/>
    <property type="match status" value="1"/>
</dbReference>
<sequence>MYKQSNNIRKLLSLFCGLLVLCLFSCKKANSELVDHYNDLSYTFHYKDIDSTLYYSQKALSAAANYSAGKAESYNNRAFVELMKMEYEKAYNTLDTVYTLTDNQLELLVADVQMMRLCQRQSKNKDFYDFQYQAQGRLKRIQEEKNTLSKRLKKRLIYAETEFYLITSTYYFYIGLDKPSIKAMKNIDPEGDIQSDKGQYLAYLYNIGAGGFYTNGSKEEINEAEFDNLIQCYMIATKIGLPYWQANALQGLSNHLQQKSIRNYLMKQNLPAIKYINSENMPDSLLAGNLAQRSLELFTKFGDVYQIAGSYRTLATCYWQIHDYNAAINCLQNALKTNKAIYQAPDLIASIREQLSVSYSAVNAKQLSDFNRNIYLDLQEQTRQDRYYEARAGQLEKTSHELNILIISIVLLIIVILSLIIFFHKLKRSNDKYSSLDALLLPLKKWQEQDLRKMEQLEEDYEEAIEQLNINKLHVADNKRKNLEQRTKISLVNSITPFIDRMLHEIDVLKNKNEDRVIQQERFTYINELTEKINEYNNVLTEWIQLRQGKLSLHIESFPLATVFDIVRKGKTGFKIKGLELLVNPTTSVVKADRVLTLFMINTLADNARKFTEVGGKITIAAKEFENFVEISVSDTGVGIPKEEQAHIFDRNLQANKKIKESHGFGLMNCKGIINKYKKVSQIFSVCDLGVESEVGKGSIFYFRLPKGISRILLPLCILIGTLFYSLPTHAQRDATPDKTIALQKKDYIALAIVYADSAYYCNVNGLYNKTLLFADTCRYYLNKHYKKLYPNGRLFMQRNSTSSTEVAEIIWFQHKVPTSYNVILDIRNESAVAALALHQWGLYRYNNAIYTRLFKEKYADSTLSTYCKMMLKSESNKNVAVILLILGLLLIFPAYYFLYYRHRLFYRYCIDKVNSINEILLSLDSSESKLQKICEIRTDKFPYQLKEIVGQIKGALENSISKTNKRNIDLEILKDDVRCEELESEKLHISNSILDNCLSTLKHETMYYPSRIQQLVSEDKPELQTISELAQYYKELYSILSVQAMVQVNNVKMKANTLNVKEIVGRFGKLIDTNNQPNVMGDLDLLKLMFEILYKKNNSSVLTIKIDQNSKQYIIMHVIMDQLSLSKDECKELFSPNTKGLDYFICRQIVRENGEVNNKRGCGISATSENDRVVIHITLSRQETRKSIA</sequence>
<dbReference type="Pfam" id="PF17139">
    <property type="entry name" value="DUF5112"/>
    <property type="match status" value="1"/>
</dbReference>
<evidence type="ECO:0000313" key="10">
    <source>
        <dbReference type="EMBL" id="KGF44541.1"/>
    </source>
</evidence>
<dbReference type="PRINTS" id="PR00344">
    <property type="entry name" value="BCTRLSENSOR"/>
</dbReference>
<evidence type="ECO:0000256" key="5">
    <source>
        <dbReference type="ARBA" id="ARBA00023012"/>
    </source>
</evidence>
<keyword evidence="5" id="KW-0902">Two-component regulatory system</keyword>
<evidence type="ECO:0000256" key="6">
    <source>
        <dbReference type="SAM" id="Coils"/>
    </source>
</evidence>
<feature type="transmembrane region" description="Helical" evidence="7">
    <location>
        <begin position="709"/>
        <end position="727"/>
    </location>
</feature>
<feature type="coiled-coil region" evidence="6">
    <location>
        <begin position="444"/>
        <end position="474"/>
    </location>
</feature>
<dbReference type="Pfam" id="PF17140">
    <property type="entry name" value="DUF5113"/>
    <property type="match status" value="2"/>
</dbReference>
<keyword evidence="8" id="KW-0732">Signal</keyword>
<dbReference type="InterPro" id="IPR005467">
    <property type="entry name" value="His_kinase_dom"/>
</dbReference>
<keyword evidence="7" id="KW-0472">Membrane</keyword>
<accession>A0A096ADA7</accession>
<evidence type="ECO:0000256" key="8">
    <source>
        <dbReference type="SAM" id="SignalP"/>
    </source>
</evidence>
<dbReference type="InterPro" id="IPR019734">
    <property type="entry name" value="TPR_rpt"/>
</dbReference>
<dbReference type="InterPro" id="IPR050736">
    <property type="entry name" value="Sensor_HK_Regulatory"/>
</dbReference>
<feature type="transmembrane region" description="Helical" evidence="7">
    <location>
        <begin position="404"/>
        <end position="423"/>
    </location>
</feature>
<dbReference type="Gene3D" id="3.30.565.10">
    <property type="entry name" value="Histidine kinase-like ATPase, C-terminal domain"/>
    <property type="match status" value="1"/>
</dbReference>
<dbReference type="OrthoDB" id="1043958at2"/>
<dbReference type="InterPro" id="IPR011990">
    <property type="entry name" value="TPR-like_helical_dom_sf"/>
</dbReference>
<evidence type="ECO:0000256" key="3">
    <source>
        <dbReference type="ARBA" id="ARBA00022679"/>
    </source>
</evidence>
<evidence type="ECO:0000259" key="9">
    <source>
        <dbReference type="PROSITE" id="PS50109"/>
    </source>
</evidence>
<evidence type="ECO:0000256" key="7">
    <source>
        <dbReference type="SAM" id="Phobius"/>
    </source>
</evidence>
<reference evidence="10 11" key="1">
    <citation type="submission" date="2014-07" db="EMBL/GenBank/DDBJ databases">
        <authorList>
            <person name="McCorrison J."/>
            <person name="Sanka R."/>
            <person name="Torralba M."/>
            <person name="Gillis M."/>
            <person name="Haft D.H."/>
            <person name="Methe B."/>
            <person name="Sutton G."/>
            <person name="Nelson K.E."/>
        </authorList>
    </citation>
    <scope>NUCLEOTIDE SEQUENCE [LARGE SCALE GENOMIC DNA]</scope>
    <source>
        <strain evidence="10 11">DNF00320</strain>
    </source>
</reference>
<evidence type="ECO:0000256" key="2">
    <source>
        <dbReference type="ARBA" id="ARBA00012438"/>
    </source>
</evidence>
<dbReference type="EMBL" id="JRNQ01000034">
    <property type="protein sequence ID" value="KGF44541.1"/>
    <property type="molecule type" value="Genomic_DNA"/>
</dbReference>
<keyword evidence="6" id="KW-0175">Coiled coil</keyword>
<dbReference type="RefSeq" id="WP_036867111.1">
    <property type="nucleotide sequence ID" value="NZ_JRNQ01000034.1"/>
</dbReference>
<dbReference type="GO" id="GO:0004673">
    <property type="term" value="F:protein histidine kinase activity"/>
    <property type="evidence" value="ECO:0007669"/>
    <property type="project" value="UniProtKB-EC"/>
</dbReference>
<comment type="catalytic activity">
    <reaction evidence="1">
        <text>ATP + protein L-histidine = ADP + protein N-phospho-L-histidine.</text>
        <dbReference type="EC" id="2.7.13.3"/>
    </reaction>
</comment>
<keyword evidence="4 10" id="KW-0418">Kinase</keyword>
<dbReference type="InterPro" id="IPR003594">
    <property type="entry name" value="HATPase_dom"/>
</dbReference>
<feature type="domain" description="Histidine kinase" evidence="9">
    <location>
        <begin position="490"/>
        <end position="709"/>
    </location>
</feature>
<dbReference type="Proteomes" id="UP000029525">
    <property type="component" value="Unassembled WGS sequence"/>
</dbReference>
<feature type="transmembrane region" description="Helical" evidence="7">
    <location>
        <begin position="880"/>
        <end position="899"/>
    </location>
</feature>
<dbReference type="SUPFAM" id="SSF48452">
    <property type="entry name" value="TPR-like"/>
    <property type="match status" value="1"/>
</dbReference>
<protein>
    <recommendedName>
        <fullName evidence="2">histidine kinase</fullName>
        <ecNumber evidence="2">2.7.13.3</ecNumber>
    </recommendedName>
</protein>
<gene>
    <name evidence="10" type="ORF">HMPREF0647_06235</name>
</gene>
<dbReference type="SUPFAM" id="SSF55874">
    <property type="entry name" value="ATPase domain of HSP90 chaperone/DNA topoisomerase II/histidine kinase"/>
    <property type="match status" value="1"/>
</dbReference>
<dbReference type="PROSITE" id="PS50109">
    <property type="entry name" value="HIS_KIN"/>
    <property type="match status" value="1"/>
</dbReference>
<feature type="signal peptide" evidence="8">
    <location>
        <begin position="1"/>
        <end position="29"/>
    </location>
</feature>
<keyword evidence="7" id="KW-0812">Transmembrane</keyword>
<evidence type="ECO:0000256" key="1">
    <source>
        <dbReference type="ARBA" id="ARBA00000085"/>
    </source>
</evidence>
<feature type="chain" id="PRO_5001916927" description="histidine kinase" evidence="8">
    <location>
        <begin position="30"/>
        <end position="1190"/>
    </location>
</feature>
<evidence type="ECO:0000256" key="4">
    <source>
        <dbReference type="ARBA" id="ARBA00022777"/>
    </source>
</evidence>
<evidence type="ECO:0000313" key="11">
    <source>
        <dbReference type="Proteomes" id="UP000029525"/>
    </source>
</evidence>
<dbReference type="PANTHER" id="PTHR43711:SF31">
    <property type="entry name" value="HISTIDINE KINASE"/>
    <property type="match status" value="1"/>
</dbReference>
<keyword evidence="3" id="KW-0808">Transferase</keyword>
<dbReference type="AlphaFoldDB" id="A0A096ADA7"/>
<dbReference type="SMART" id="SM00387">
    <property type="entry name" value="HATPase_c"/>
    <property type="match status" value="1"/>
</dbReference>
<dbReference type="Pfam" id="PF02518">
    <property type="entry name" value="HATPase_c"/>
    <property type="match status" value="1"/>
</dbReference>
<keyword evidence="7" id="KW-1133">Transmembrane helix</keyword>
<name>A0A096ADA7_9BACT</name>
<dbReference type="InterPro" id="IPR033405">
    <property type="entry name" value="DUF5112"/>
</dbReference>
<dbReference type="Gene3D" id="1.25.40.10">
    <property type="entry name" value="Tetratricopeptide repeat domain"/>
    <property type="match status" value="1"/>
</dbReference>
<dbReference type="EC" id="2.7.13.3" evidence="2"/>
<dbReference type="GO" id="GO:0000160">
    <property type="term" value="P:phosphorelay signal transduction system"/>
    <property type="evidence" value="ECO:0007669"/>
    <property type="project" value="UniProtKB-KW"/>
</dbReference>